<dbReference type="EMBL" id="JBHSQV010000186">
    <property type="protein sequence ID" value="MFC5988999.1"/>
    <property type="molecule type" value="Genomic_DNA"/>
</dbReference>
<dbReference type="PANTHER" id="PTHR43776:SF7">
    <property type="entry name" value="D,D-DIPEPTIDE TRANSPORT ATP-BINDING PROTEIN DDPF-RELATED"/>
    <property type="match status" value="1"/>
</dbReference>
<evidence type="ECO:0000256" key="4">
    <source>
        <dbReference type="ARBA" id="ARBA00022840"/>
    </source>
</evidence>
<accession>A0ABW1IV67</accession>
<dbReference type="InterPro" id="IPR050319">
    <property type="entry name" value="ABC_transp_ATP-bind"/>
</dbReference>
<dbReference type="PROSITE" id="PS00211">
    <property type="entry name" value="ABC_TRANSPORTER_1"/>
    <property type="match status" value="1"/>
</dbReference>
<keyword evidence="7" id="KW-1185">Reference proteome</keyword>
<dbReference type="InterPro" id="IPR017871">
    <property type="entry name" value="ABC_transporter-like_CS"/>
</dbReference>
<evidence type="ECO:0000313" key="6">
    <source>
        <dbReference type="EMBL" id="MFC5988999.1"/>
    </source>
</evidence>
<dbReference type="SMART" id="SM00382">
    <property type="entry name" value="AAA"/>
    <property type="match status" value="1"/>
</dbReference>
<dbReference type="Gene3D" id="3.40.50.300">
    <property type="entry name" value="P-loop containing nucleotide triphosphate hydrolases"/>
    <property type="match status" value="1"/>
</dbReference>
<dbReference type="InterPro" id="IPR003439">
    <property type="entry name" value="ABC_transporter-like_ATP-bd"/>
</dbReference>
<evidence type="ECO:0000256" key="3">
    <source>
        <dbReference type="ARBA" id="ARBA00022741"/>
    </source>
</evidence>
<evidence type="ECO:0000256" key="2">
    <source>
        <dbReference type="ARBA" id="ARBA00022448"/>
    </source>
</evidence>
<evidence type="ECO:0000259" key="5">
    <source>
        <dbReference type="PROSITE" id="PS50893"/>
    </source>
</evidence>
<feature type="domain" description="ABC transporter" evidence="5">
    <location>
        <begin position="3"/>
        <end position="202"/>
    </location>
</feature>
<sequence length="206" mass="22696">MRLEAEKISFRYGREPWILGDVSFSISSGEIVGLSGASGGGKTTLARILAGYEQPAQGSVRLDGRPLQESGDGAHPVQLVFQHPEQAVNPLWKSGDTLREGGDPDSELLRQLGIEPDWLTRWPSELSGGELQRICVARALLPSTQFLIADEMTTMLDAITQAQIWQAVLHIAEQRQMGVLVISHDPHLLKRLCSRIVRLDELQPCP</sequence>
<dbReference type="PANTHER" id="PTHR43776">
    <property type="entry name" value="TRANSPORT ATP-BINDING PROTEIN"/>
    <property type="match status" value="1"/>
</dbReference>
<keyword evidence="2" id="KW-0813">Transport</keyword>
<organism evidence="6 7">
    <name type="scientific">Marinicrinis lubricantis</name>
    <dbReference type="NCBI Taxonomy" id="2086470"/>
    <lineage>
        <taxon>Bacteria</taxon>
        <taxon>Bacillati</taxon>
        <taxon>Bacillota</taxon>
        <taxon>Bacilli</taxon>
        <taxon>Bacillales</taxon>
        <taxon>Paenibacillaceae</taxon>
    </lineage>
</organism>
<reference evidence="7" key="1">
    <citation type="journal article" date="2019" name="Int. J. Syst. Evol. Microbiol.">
        <title>The Global Catalogue of Microorganisms (GCM) 10K type strain sequencing project: providing services to taxonomists for standard genome sequencing and annotation.</title>
        <authorList>
            <consortium name="The Broad Institute Genomics Platform"/>
            <consortium name="The Broad Institute Genome Sequencing Center for Infectious Disease"/>
            <person name="Wu L."/>
            <person name="Ma J."/>
        </authorList>
    </citation>
    <scope>NUCLEOTIDE SEQUENCE [LARGE SCALE GENOMIC DNA]</scope>
    <source>
        <strain evidence="7">CCM 8749</strain>
    </source>
</reference>
<keyword evidence="4 6" id="KW-0067">ATP-binding</keyword>
<name>A0ABW1IV67_9BACL</name>
<dbReference type="SUPFAM" id="SSF52540">
    <property type="entry name" value="P-loop containing nucleoside triphosphate hydrolases"/>
    <property type="match status" value="1"/>
</dbReference>
<dbReference type="InterPro" id="IPR003593">
    <property type="entry name" value="AAA+_ATPase"/>
</dbReference>
<dbReference type="Proteomes" id="UP001596250">
    <property type="component" value="Unassembled WGS sequence"/>
</dbReference>
<protein>
    <submittedName>
        <fullName evidence="6">ABC transporter ATP-binding protein</fullName>
    </submittedName>
</protein>
<dbReference type="InterPro" id="IPR027417">
    <property type="entry name" value="P-loop_NTPase"/>
</dbReference>
<evidence type="ECO:0000256" key="1">
    <source>
        <dbReference type="ARBA" id="ARBA00005417"/>
    </source>
</evidence>
<dbReference type="Pfam" id="PF00005">
    <property type="entry name" value="ABC_tran"/>
    <property type="match status" value="1"/>
</dbReference>
<dbReference type="RefSeq" id="WP_379896537.1">
    <property type="nucleotide sequence ID" value="NZ_CBCSCT010000005.1"/>
</dbReference>
<dbReference type="GO" id="GO:0005524">
    <property type="term" value="F:ATP binding"/>
    <property type="evidence" value="ECO:0007669"/>
    <property type="project" value="UniProtKB-KW"/>
</dbReference>
<dbReference type="PROSITE" id="PS50893">
    <property type="entry name" value="ABC_TRANSPORTER_2"/>
    <property type="match status" value="1"/>
</dbReference>
<comment type="similarity">
    <text evidence="1">Belongs to the ABC transporter superfamily.</text>
</comment>
<comment type="caution">
    <text evidence="6">The sequence shown here is derived from an EMBL/GenBank/DDBJ whole genome shotgun (WGS) entry which is preliminary data.</text>
</comment>
<gene>
    <name evidence="6" type="ORF">ACFPXP_21555</name>
</gene>
<keyword evidence="3" id="KW-0547">Nucleotide-binding</keyword>
<proteinExistence type="inferred from homology"/>
<evidence type="ECO:0000313" key="7">
    <source>
        <dbReference type="Proteomes" id="UP001596250"/>
    </source>
</evidence>